<evidence type="ECO:0000256" key="6">
    <source>
        <dbReference type="ARBA" id="ARBA00029833"/>
    </source>
</evidence>
<sequence length="256" mass="28110">MSTTMTWETFRAAAAALEAFQQHLIDTKHPYADEWNWAWDPAPTTSMLNRVFPGYGFLASRGNVRRYGAVSGGMRNLLNEDEGDDEEGFPGGDPCVVSTAIGAHSVFFYDFHVVFSPTYRAPVLFLRGTNLDGTILNPTQVQKHMSKHIDGAQFVSQDEHPVLGMPFFFLHPCDTAACLSLLADTTTASPSPLHLLLAWMSLVQPCTEIRIPMTAYVAMIDGGRANEDAISTAQNEPRPQKPPVGQVHCSVNIIAE</sequence>
<dbReference type="Pfam" id="PF03987">
    <property type="entry name" value="Autophagy_act_C"/>
    <property type="match status" value="1"/>
</dbReference>
<gene>
    <name evidence="8" type="primary">Aste57867_8108</name>
    <name evidence="7" type="ORF">As57867_008078</name>
    <name evidence="8" type="ORF">ASTE57867_8108</name>
</gene>
<dbReference type="OrthoDB" id="4089664at2759"/>
<dbReference type="GO" id="GO:0000045">
    <property type="term" value="P:autophagosome assembly"/>
    <property type="evidence" value="ECO:0007669"/>
    <property type="project" value="TreeGrafter"/>
</dbReference>
<dbReference type="AlphaFoldDB" id="A0A485KJD9"/>
<keyword evidence="3" id="KW-0808">Transferase</keyword>
<dbReference type="PANTHER" id="PTHR14957">
    <property type="entry name" value="UBIQUITIN-LIKE-CONJUGATING ENZYME ATG10"/>
    <property type="match status" value="1"/>
</dbReference>
<dbReference type="EMBL" id="CAADRA010005112">
    <property type="protein sequence ID" value="VFT84997.1"/>
    <property type="molecule type" value="Genomic_DNA"/>
</dbReference>
<evidence type="ECO:0000256" key="3">
    <source>
        <dbReference type="ARBA" id="ARBA00022679"/>
    </source>
</evidence>
<dbReference type="GO" id="GO:0061651">
    <property type="term" value="F:Atg12 conjugating enzyme activity"/>
    <property type="evidence" value="ECO:0007669"/>
    <property type="project" value="TreeGrafter"/>
</dbReference>
<dbReference type="Gene3D" id="3.30.1460.50">
    <property type="match status" value="1"/>
</dbReference>
<dbReference type="GO" id="GO:0032446">
    <property type="term" value="P:protein modification by small protein conjugation"/>
    <property type="evidence" value="ECO:0007669"/>
    <property type="project" value="TreeGrafter"/>
</dbReference>
<evidence type="ECO:0000313" key="8">
    <source>
        <dbReference type="EMBL" id="VFT84997.1"/>
    </source>
</evidence>
<organism evidence="8 9">
    <name type="scientific">Aphanomyces stellatus</name>
    <dbReference type="NCBI Taxonomy" id="120398"/>
    <lineage>
        <taxon>Eukaryota</taxon>
        <taxon>Sar</taxon>
        <taxon>Stramenopiles</taxon>
        <taxon>Oomycota</taxon>
        <taxon>Saprolegniomycetes</taxon>
        <taxon>Saprolegniales</taxon>
        <taxon>Verrucalvaceae</taxon>
        <taxon>Aphanomyces</taxon>
    </lineage>
</organism>
<keyword evidence="4" id="KW-0833">Ubl conjugation pathway</keyword>
<keyword evidence="5" id="KW-0072">Autophagy</keyword>
<dbReference type="Proteomes" id="UP000332933">
    <property type="component" value="Unassembled WGS sequence"/>
</dbReference>
<evidence type="ECO:0000256" key="1">
    <source>
        <dbReference type="ARBA" id="ARBA00005696"/>
    </source>
</evidence>
<proteinExistence type="inferred from homology"/>
<comment type="similarity">
    <text evidence="1">Belongs to the ATG10 family.</text>
</comment>
<evidence type="ECO:0000256" key="2">
    <source>
        <dbReference type="ARBA" id="ARBA00021099"/>
    </source>
</evidence>
<name>A0A485KJD9_9STRA</name>
<dbReference type="GO" id="GO:0000422">
    <property type="term" value="P:autophagy of mitochondrion"/>
    <property type="evidence" value="ECO:0007669"/>
    <property type="project" value="TreeGrafter"/>
</dbReference>
<dbReference type="PANTHER" id="PTHR14957:SF1">
    <property type="entry name" value="UBIQUITIN-LIKE-CONJUGATING ENZYME ATG10"/>
    <property type="match status" value="1"/>
</dbReference>
<evidence type="ECO:0000313" key="7">
    <source>
        <dbReference type="EMBL" id="KAF0701406.1"/>
    </source>
</evidence>
<evidence type="ECO:0000256" key="5">
    <source>
        <dbReference type="ARBA" id="ARBA00023006"/>
    </source>
</evidence>
<evidence type="ECO:0000313" key="9">
    <source>
        <dbReference type="Proteomes" id="UP000332933"/>
    </source>
</evidence>
<dbReference type="EMBL" id="VJMH01005091">
    <property type="protein sequence ID" value="KAF0701406.1"/>
    <property type="molecule type" value="Genomic_DNA"/>
</dbReference>
<protein>
    <recommendedName>
        <fullName evidence="2">Ubiquitin-like-conjugating enzyme ATG10</fullName>
    </recommendedName>
    <alternativeName>
        <fullName evidence="6">Autophagy-related protein 10</fullName>
    </alternativeName>
</protein>
<dbReference type="GO" id="GO:0005829">
    <property type="term" value="C:cytosol"/>
    <property type="evidence" value="ECO:0007669"/>
    <property type="project" value="TreeGrafter"/>
</dbReference>
<dbReference type="InterPro" id="IPR007135">
    <property type="entry name" value="Atg3/Atg10"/>
</dbReference>
<accession>A0A485KJD9</accession>
<reference evidence="7" key="2">
    <citation type="submission" date="2019-06" db="EMBL/GenBank/DDBJ databases">
        <title>Genomics analysis of Aphanomyces spp. identifies a new class of oomycete effector associated with host adaptation.</title>
        <authorList>
            <person name="Gaulin E."/>
        </authorList>
    </citation>
    <scope>NUCLEOTIDE SEQUENCE</scope>
    <source>
        <strain evidence="7">CBS 578.67</strain>
    </source>
</reference>
<keyword evidence="9" id="KW-1185">Reference proteome</keyword>
<evidence type="ECO:0000256" key="4">
    <source>
        <dbReference type="ARBA" id="ARBA00022786"/>
    </source>
</evidence>
<reference evidence="8 9" key="1">
    <citation type="submission" date="2019-03" db="EMBL/GenBank/DDBJ databases">
        <authorList>
            <person name="Gaulin E."/>
            <person name="Dumas B."/>
        </authorList>
    </citation>
    <scope>NUCLEOTIDE SEQUENCE [LARGE SCALE GENOMIC DNA]</scope>
    <source>
        <strain evidence="8">CBS 568.67</strain>
    </source>
</reference>